<dbReference type="EMBL" id="CP012159">
    <property type="protein sequence ID" value="AKT43466.1"/>
    <property type="molecule type" value="Genomic_DNA"/>
</dbReference>
<reference evidence="1 2" key="1">
    <citation type="submission" date="2015-07" db="EMBL/GenBank/DDBJ databases">
        <title>Genome analysis of myxobacterium Chondromyces crocatus Cm c5 reveals a high potential for natural compound synthesis and the genetic basis for the loss of fruiting body formation.</title>
        <authorList>
            <person name="Zaburannyi N."/>
            <person name="Bunk B."/>
            <person name="Maier J."/>
            <person name="Overmann J."/>
            <person name="Mueller R."/>
        </authorList>
    </citation>
    <scope>NUCLEOTIDE SEQUENCE [LARGE SCALE GENOMIC DNA]</scope>
    <source>
        <strain evidence="1 2">Cm c5</strain>
    </source>
</reference>
<dbReference type="KEGG" id="ccro:CMC5_076980"/>
<accession>A0A0K1ERJ7</accession>
<name>A0A0K1ERJ7_CHOCO</name>
<protein>
    <submittedName>
        <fullName evidence="1">Uncharacterized protein</fullName>
    </submittedName>
</protein>
<sequence>MVSQSFIGRDIFSAIWGLVILSAAAEHLEDLRLPFDPQLQQFAAKHDRSLSALWHAVQAYACLNDAVMTISIEDSPWFDPESTFYEFEMLKAWLVLGSLESQRFREEGVVERLTFDHENIRRTCTDLLAKLLDSLLSGHWAFCVDGRSGTEPLTDATRRLQEVFQHLTPILESVRFPSNAPFTIAFSTWLPTWSADDVFPEAQSYAVYIDAWIEHMRTARP</sequence>
<proteinExistence type="predicted"/>
<evidence type="ECO:0000313" key="2">
    <source>
        <dbReference type="Proteomes" id="UP000067626"/>
    </source>
</evidence>
<organism evidence="1 2">
    <name type="scientific">Chondromyces crocatus</name>
    <dbReference type="NCBI Taxonomy" id="52"/>
    <lineage>
        <taxon>Bacteria</taxon>
        <taxon>Pseudomonadati</taxon>
        <taxon>Myxococcota</taxon>
        <taxon>Polyangia</taxon>
        <taxon>Polyangiales</taxon>
        <taxon>Polyangiaceae</taxon>
        <taxon>Chondromyces</taxon>
    </lineage>
</organism>
<evidence type="ECO:0000313" key="1">
    <source>
        <dbReference type="EMBL" id="AKT43466.1"/>
    </source>
</evidence>
<dbReference type="Proteomes" id="UP000067626">
    <property type="component" value="Chromosome"/>
</dbReference>
<gene>
    <name evidence="1" type="ORF">CMC5_076980</name>
</gene>
<keyword evidence="2" id="KW-1185">Reference proteome</keyword>
<dbReference type="AlphaFoldDB" id="A0A0K1ERJ7"/>